<dbReference type="GO" id="GO:0005524">
    <property type="term" value="F:ATP binding"/>
    <property type="evidence" value="ECO:0007669"/>
    <property type="project" value="UniProtKB-UniRule"/>
</dbReference>
<protein>
    <recommendedName>
        <fullName evidence="2">ATP-grasp domain-containing protein</fullName>
    </recommendedName>
</protein>
<gene>
    <name evidence="3" type="ORF">OFUS_LOCUS22177</name>
</gene>
<dbReference type="PANTHER" id="PTHR37018:SF1">
    <property type="entry name" value="CULTURE SPECIFIC PROTEIN, PUTATIVE (AFU_ORTHOLOGUE AFUA_2G00130)-RELATED"/>
    <property type="match status" value="1"/>
</dbReference>
<keyword evidence="1" id="KW-0547">Nucleotide-binding</keyword>
<keyword evidence="1" id="KW-0067">ATP-binding</keyword>
<dbReference type="Proteomes" id="UP000749559">
    <property type="component" value="Unassembled WGS sequence"/>
</dbReference>
<sequence length="444" mass="50469">MQNMRKEKKVRLRAPVAFRYHKQGAGHRRVKRDNFCKMSIIADGRLTRCRLGDFLKQDIANPVVFTMYPSSALNTNYPLKNLKKYQTMEFPFYSFDSAAVWAMVTIATIGSEVPVMVLEIPRNLDSLKAHWSRWMPYYEECTDIRVLNDDNLAKVDDGSLFTQMPCEQISDQKYTINPDTFYEIYSKAFIPKIKIKQPRDMVRKEAKAPCVIKVPVAAGSDGVKIATTDREILEYEERVMKMGWKGELVFQERLTDVIGDRGVQLYIHKDGSVNLGGFSNQTFSSSPARNWTGGIFYRTPEEEKINLRMVKFLQPAIKKLHEMGYFGYLCFDVMETRNGELFLTDINPRVSGSNPHVSMIDGMAGKGFPISMFVYAESKDLTISVEQLISRADCLNKGNDDAVIIILAAQATKNGTLKTVISIFATTKCYLLKAKENAFNFSQA</sequence>
<dbReference type="EMBL" id="CAIIXF020000010">
    <property type="protein sequence ID" value="CAH1797976.1"/>
    <property type="molecule type" value="Genomic_DNA"/>
</dbReference>
<dbReference type="PROSITE" id="PS50975">
    <property type="entry name" value="ATP_GRASP"/>
    <property type="match status" value="1"/>
</dbReference>
<dbReference type="PANTHER" id="PTHR37018">
    <property type="entry name" value="CULTURE SPECIFIC PROTEIN, PUTATIVE (AFU_ORTHOLOGUE AFUA_2G00130)-RELATED"/>
    <property type="match status" value="1"/>
</dbReference>
<organism evidence="3 4">
    <name type="scientific">Owenia fusiformis</name>
    <name type="common">Polychaete worm</name>
    <dbReference type="NCBI Taxonomy" id="6347"/>
    <lineage>
        <taxon>Eukaryota</taxon>
        <taxon>Metazoa</taxon>
        <taxon>Spiralia</taxon>
        <taxon>Lophotrochozoa</taxon>
        <taxon>Annelida</taxon>
        <taxon>Polychaeta</taxon>
        <taxon>Sedentaria</taxon>
        <taxon>Canalipalpata</taxon>
        <taxon>Sabellida</taxon>
        <taxon>Oweniida</taxon>
        <taxon>Oweniidae</taxon>
        <taxon>Owenia</taxon>
    </lineage>
</organism>
<dbReference type="GO" id="GO:0046872">
    <property type="term" value="F:metal ion binding"/>
    <property type="evidence" value="ECO:0007669"/>
    <property type="project" value="InterPro"/>
</dbReference>
<dbReference type="AlphaFoldDB" id="A0A8S4PV72"/>
<dbReference type="OrthoDB" id="38164at2759"/>
<feature type="domain" description="ATP-grasp" evidence="2">
    <location>
        <begin position="182"/>
        <end position="379"/>
    </location>
</feature>
<name>A0A8S4PV72_OWEFU</name>
<accession>A0A8S4PV72</accession>
<evidence type="ECO:0000313" key="4">
    <source>
        <dbReference type="Proteomes" id="UP000749559"/>
    </source>
</evidence>
<evidence type="ECO:0000313" key="3">
    <source>
        <dbReference type="EMBL" id="CAH1797976.1"/>
    </source>
</evidence>
<keyword evidence="4" id="KW-1185">Reference proteome</keyword>
<reference evidence="3" key="1">
    <citation type="submission" date="2022-03" db="EMBL/GenBank/DDBJ databases">
        <authorList>
            <person name="Martin C."/>
        </authorList>
    </citation>
    <scope>NUCLEOTIDE SEQUENCE</scope>
</reference>
<dbReference type="InterPro" id="IPR011761">
    <property type="entry name" value="ATP-grasp"/>
</dbReference>
<proteinExistence type="predicted"/>
<evidence type="ECO:0000259" key="2">
    <source>
        <dbReference type="PROSITE" id="PS50975"/>
    </source>
</evidence>
<evidence type="ECO:0000256" key="1">
    <source>
        <dbReference type="PROSITE-ProRule" id="PRU00409"/>
    </source>
</evidence>
<comment type="caution">
    <text evidence="3">The sequence shown here is derived from an EMBL/GenBank/DDBJ whole genome shotgun (WGS) entry which is preliminary data.</text>
</comment>
<dbReference type="SUPFAM" id="SSF56059">
    <property type="entry name" value="Glutathione synthetase ATP-binding domain-like"/>
    <property type="match status" value="1"/>
</dbReference>
<dbReference type="Gene3D" id="3.30.470.20">
    <property type="entry name" value="ATP-grasp fold, B domain"/>
    <property type="match status" value="1"/>
</dbReference>
<dbReference type="InterPro" id="IPR053269">
    <property type="entry name" value="Asp-Met_ligase"/>
</dbReference>